<protein>
    <recommendedName>
        <fullName evidence="2">UPF0102 protein BGE01nite_33600</fullName>
    </recommendedName>
</protein>
<dbReference type="NCBIfam" id="NF009154">
    <property type="entry name" value="PRK12497.3-3"/>
    <property type="match status" value="1"/>
</dbReference>
<dbReference type="InterPro" id="IPR003509">
    <property type="entry name" value="UPF0102_YraN-like"/>
</dbReference>
<sequence length="147" mass="16600">MISRVSLQRRVSPWLLGLKMTTVETGLLGEHLAVKHLREQGRRVLFRNYRGLHRGEVDIVARHGQVLTFVEVKTRRSAAFGRPADAVTQEKQLLIQRGALDWLRLLGNPKIATRFDIVEVVLVDGELPRVSVMENAFTFADSSMAGR</sequence>
<dbReference type="PANTHER" id="PTHR34039:SF1">
    <property type="entry name" value="UPF0102 PROTEIN YRAN"/>
    <property type="match status" value="1"/>
</dbReference>
<dbReference type="PANTHER" id="PTHR34039">
    <property type="entry name" value="UPF0102 PROTEIN YRAN"/>
    <property type="match status" value="1"/>
</dbReference>
<comment type="caution">
    <text evidence="3">The sequence shown here is derived from an EMBL/GenBank/DDBJ whole genome shotgun (WGS) entry which is preliminary data.</text>
</comment>
<name>A0A512MBG2_9BACT</name>
<dbReference type="SUPFAM" id="SSF52980">
    <property type="entry name" value="Restriction endonuclease-like"/>
    <property type="match status" value="1"/>
</dbReference>
<dbReference type="EMBL" id="BKAG01000025">
    <property type="protein sequence ID" value="GEP44069.1"/>
    <property type="molecule type" value="Genomic_DNA"/>
</dbReference>
<evidence type="ECO:0000256" key="2">
    <source>
        <dbReference type="HAMAP-Rule" id="MF_00048"/>
    </source>
</evidence>
<comment type="similarity">
    <text evidence="1 2">Belongs to the UPF0102 family.</text>
</comment>
<reference evidence="3 4" key="1">
    <citation type="submission" date="2019-07" db="EMBL/GenBank/DDBJ databases">
        <title>Whole genome shotgun sequence of Brevifollis gellanilyticus NBRC 108608.</title>
        <authorList>
            <person name="Hosoyama A."/>
            <person name="Uohara A."/>
            <person name="Ohji S."/>
            <person name="Ichikawa N."/>
        </authorList>
    </citation>
    <scope>NUCLEOTIDE SEQUENCE [LARGE SCALE GENOMIC DNA]</scope>
    <source>
        <strain evidence="3 4">NBRC 108608</strain>
    </source>
</reference>
<proteinExistence type="inferred from homology"/>
<dbReference type="CDD" id="cd20736">
    <property type="entry name" value="PoNe_Nuclease"/>
    <property type="match status" value="1"/>
</dbReference>
<dbReference type="Gene3D" id="3.40.1350.10">
    <property type="match status" value="1"/>
</dbReference>
<dbReference type="GO" id="GO:0003676">
    <property type="term" value="F:nucleic acid binding"/>
    <property type="evidence" value="ECO:0007669"/>
    <property type="project" value="InterPro"/>
</dbReference>
<dbReference type="Pfam" id="PF02021">
    <property type="entry name" value="UPF0102"/>
    <property type="match status" value="1"/>
</dbReference>
<dbReference type="AlphaFoldDB" id="A0A512MBG2"/>
<organism evidence="3 4">
    <name type="scientific">Brevifollis gellanilyticus</name>
    <dbReference type="NCBI Taxonomy" id="748831"/>
    <lineage>
        <taxon>Bacteria</taxon>
        <taxon>Pseudomonadati</taxon>
        <taxon>Verrucomicrobiota</taxon>
        <taxon>Verrucomicrobiia</taxon>
        <taxon>Verrucomicrobiales</taxon>
        <taxon>Verrucomicrobiaceae</taxon>
    </lineage>
</organism>
<keyword evidence="4" id="KW-1185">Reference proteome</keyword>
<evidence type="ECO:0000313" key="3">
    <source>
        <dbReference type="EMBL" id="GEP44069.1"/>
    </source>
</evidence>
<dbReference type="Proteomes" id="UP000321577">
    <property type="component" value="Unassembled WGS sequence"/>
</dbReference>
<evidence type="ECO:0000313" key="4">
    <source>
        <dbReference type="Proteomes" id="UP000321577"/>
    </source>
</evidence>
<dbReference type="HAMAP" id="MF_00048">
    <property type="entry name" value="UPF0102"/>
    <property type="match status" value="1"/>
</dbReference>
<gene>
    <name evidence="3" type="ORF">BGE01nite_33600</name>
</gene>
<dbReference type="InterPro" id="IPR011856">
    <property type="entry name" value="tRNA_endonuc-like_dom_sf"/>
</dbReference>
<evidence type="ECO:0000256" key="1">
    <source>
        <dbReference type="ARBA" id="ARBA00006738"/>
    </source>
</evidence>
<dbReference type="InterPro" id="IPR011335">
    <property type="entry name" value="Restrct_endonuc-II-like"/>
</dbReference>
<accession>A0A512MBG2</accession>